<accession>A0A128F2M4</accession>
<dbReference type="AlphaFoldDB" id="A0A128F2M4"/>
<proteinExistence type="predicted"/>
<dbReference type="Proteomes" id="UP000073601">
    <property type="component" value="Unassembled WGS sequence"/>
</dbReference>
<dbReference type="RefSeq" id="WP_062707612.1">
    <property type="nucleotide sequence ID" value="NZ_CAWRCI010000011.1"/>
</dbReference>
<protein>
    <recommendedName>
        <fullName evidence="3">Lipoprotein</fullName>
    </recommendedName>
</protein>
<sequence length="155" mass="17510">MKKITFGLFLGTILVGCSGPKYTATPISESNQSAEVTIVEHPPTRSVFLDNMLRWCMDEGKKCKVVKPNTTPDPSELTLTYISRWSWDIRTFVADAKIKAYRNDAQVGEVEFKAPNHLKLSKYGDDNKRIRAMMDILFGRITVSEAQQKLSSGEY</sequence>
<dbReference type="OrthoDB" id="1436842at2"/>
<dbReference type="NCBIfam" id="NF040519">
    <property type="entry name" value="Sbal_3080_fam"/>
    <property type="match status" value="1"/>
</dbReference>
<reference evidence="2" key="1">
    <citation type="submission" date="2016-02" db="EMBL/GenBank/DDBJ databases">
        <authorList>
            <person name="Rodrigo-Torres Lidia"/>
            <person name="Arahal R.David."/>
        </authorList>
    </citation>
    <scope>NUCLEOTIDE SEQUENCE [LARGE SCALE GENOMIC DNA]</scope>
    <source>
        <strain evidence="2">CECT 8713</strain>
    </source>
</reference>
<evidence type="ECO:0000313" key="2">
    <source>
        <dbReference type="Proteomes" id="UP000073601"/>
    </source>
</evidence>
<organism evidence="1 2">
    <name type="scientific">Grimontia marina</name>
    <dbReference type="NCBI Taxonomy" id="646534"/>
    <lineage>
        <taxon>Bacteria</taxon>
        <taxon>Pseudomonadati</taxon>
        <taxon>Pseudomonadota</taxon>
        <taxon>Gammaproteobacteria</taxon>
        <taxon>Vibrionales</taxon>
        <taxon>Vibrionaceae</taxon>
        <taxon>Grimontia</taxon>
    </lineage>
</organism>
<evidence type="ECO:0000313" key="1">
    <source>
        <dbReference type="EMBL" id="CZF80795.1"/>
    </source>
</evidence>
<name>A0A128F2M4_9GAMM</name>
<dbReference type="EMBL" id="FIZY01000011">
    <property type="protein sequence ID" value="CZF80795.1"/>
    <property type="molecule type" value="Genomic_DNA"/>
</dbReference>
<dbReference type="PROSITE" id="PS51257">
    <property type="entry name" value="PROKAR_LIPOPROTEIN"/>
    <property type="match status" value="1"/>
</dbReference>
<evidence type="ECO:0008006" key="3">
    <source>
        <dbReference type="Google" id="ProtNLM"/>
    </source>
</evidence>
<keyword evidence="2" id="KW-1185">Reference proteome</keyword>
<gene>
    <name evidence="1" type="ORF">GMA8713_01600</name>
</gene>